<dbReference type="InterPro" id="IPR011990">
    <property type="entry name" value="TPR-like_helical_dom_sf"/>
</dbReference>
<accession>A0A4U8Q5T9</accession>
<dbReference type="STRING" id="180332.GCA_000797495_05110"/>
<dbReference type="Pfam" id="PF13432">
    <property type="entry name" value="TPR_16"/>
    <property type="match status" value="2"/>
</dbReference>
<evidence type="ECO:0000256" key="3">
    <source>
        <dbReference type="PROSITE-ProRule" id="PRU00339"/>
    </source>
</evidence>
<dbReference type="SMART" id="SM00028">
    <property type="entry name" value="TPR"/>
    <property type="match status" value="5"/>
</dbReference>
<feature type="repeat" description="TPR" evidence="3">
    <location>
        <begin position="25"/>
        <end position="58"/>
    </location>
</feature>
<evidence type="ECO:0000313" key="5">
    <source>
        <dbReference type="Proteomes" id="UP000306509"/>
    </source>
</evidence>
<dbReference type="PROSITE" id="PS51257">
    <property type="entry name" value="PROKAR_LIPOPROTEIN"/>
    <property type="match status" value="1"/>
</dbReference>
<dbReference type="InterPro" id="IPR019734">
    <property type="entry name" value="TPR_rpt"/>
</dbReference>
<organism evidence="4 5">
    <name type="scientific">Robinsoniella peoriensis</name>
    <dbReference type="NCBI Taxonomy" id="180332"/>
    <lineage>
        <taxon>Bacteria</taxon>
        <taxon>Bacillati</taxon>
        <taxon>Bacillota</taxon>
        <taxon>Clostridia</taxon>
        <taxon>Lachnospirales</taxon>
        <taxon>Lachnospiraceae</taxon>
        <taxon>Robinsoniella</taxon>
    </lineage>
</organism>
<dbReference type="Proteomes" id="UP000306509">
    <property type="component" value="Unassembled WGS sequence"/>
</dbReference>
<evidence type="ECO:0000256" key="1">
    <source>
        <dbReference type="ARBA" id="ARBA00022737"/>
    </source>
</evidence>
<name>A0A4U8Q5T9_9FIRM</name>
<protein>
    <submittedName>
        <fullName evidence="4">Putative PEP-CTERM system TPR-repeat lipoprotein</fullName>
    </submittedName>
</protein>
<dbReference type="PANTHER" id="PTHR44858">
    <property type="entry name" value="TETRATRICOPEPTIDE REPEAT PROTEIN 6"/>
    <property type="match status" value="1"/>
</dbReference>
<sequence length="347" mass="38987" precursor="true">MKYKKLLLVILAACTLSGCQPKNDPDSSLNLGMAAVEQQKYEEALKSFESSIAEEKDIVLAYRGEGMAYIGLGEYDKAITAFNSALENAGEKMVKTIKDIRLYKASAQLKSEDYDGTIETCSQILSADDDGSAYYMRGTCYLQKEDEAKAKADFDKASSMSPEDYDLFWNIYEAYKDKNLSAKGDEYLQKALSIGGEKTEDYYQRGRIYYYLENYEKAKEELLKPVEEKDKTSALLLGKVYLKLEDSKQARNIYQQYLKDFGEAPEAYNGIALCDLADNAPDAAIATIQKGLALNGETGKQDLLYNEIVAYERKKDFQTAKAKAAEYIAKYPNDAAGKKEYDFLSTR</sequence>
<dbReference type="InterPro" id="IPR050498">
    <property type="entry name" value="Ycf3"/>
</dbReference>
<gene>
    <name evidence="4" type="ORF">DSM106044_02890</name>
</gene>
<evidence type="ECO:0000256" key="2">
    <source>
        <dbReference type="ARBA" id="ARBA00022803"/>
    </source>
</evidence>
<dbReference type="AlphaFoldDB" id="A0A4U8Q5T9"/>
<dbReference type="Pfam" id="PF13181">
    <property type="entry name" value="TPR_8"/>
    <property type="match status" value="2"/>
</dbReference>
<dbReference type="RefSeq" id="WP_138002691.1">
    <property type="nucleotide sequence ID" value="NZ_QGQD01000057.1"/>
</dbReference>
<reference evidence="4 5" key="1">
    <citation type="journal article" date="2019" name="Anaerobe">
        <title>Detection of Robinsoniella peoriensis in multiple bone samples of a trauma patient.</title>
        <authorList>
            <person name="Schrottner P."/>
            <person name="Hartwich K."/>
            <person name="Bunk B."/>
            <person name="Schober I."/>
            <person name="Helbig S."/>
            <person name="Rudolph W.W."/>
            <person name="Gunzer F."/>
        </authorList>
    </citation>
    <scope>NUCLEOTIDE SEQUENCE [LARGE SCALE GENOMIC DNA]</scope>
    <source>
        <strain evidence="4 5">DSM 106044</strain>
    </source>
</reference>
<dbReference type="Gene3D" id="1.25.40.10">
    <property type="entry name" value="Tetratricopeptide repeat domain"/>
    <property type="match status" value="3"/>
</dbReference>
<keyword evidence="5" id="KW-1185">Reference proteome</keyword>
<feature type="repeat" description="TPR" evidence="3">
    <location>
        <begin position="131"/>
        <end position="164"/>
    </location>
</feature>
<feature type="repeat" description="TPR" evidence="3">
    <location>
        <begin position="59"/>
        <end position="92"/>
    </location>
</feature>
<dbReference type="PROSITE" id="PS50005">
    <property type="entry name" value="TPR"/>
    <property type="match status" value="3"/>
</dbReference>
<comment type="caution">
    <text evidence="4">The sequence shown here is derived from an EMBL/GenBank/DDBJ whole genome shotgun (WGS) entry which is preliminary data.</text>
</comment>
<dbReference type="SUPFAM" id="SSF48452">
    <property type="entry name" value="TPR-like"/>
    <property type="match status" value="1"/>
</dbReference>
<evidence type="ECO:0000313" key="4">
    <source>
        <dbReference type="EMBL" id="TLD00222.1"/>
    </source>
</evidence>
<dbReference type="PANTHER" id="PTHR44858:SF1">
    <property type="entry name" value="UDP-N-ACETYLGLUCOSAMINE--PEPTIDE N-ACETYLGLUCOSAMINYLTRANSFERASE SPINDLY-RELATED"/>
    <property type="match status" value="1"/>
</dbReference>
<keyword evidence="1" id="KW-0677">Repeat</keyword>
<proteinExistence type="predicted"/>
<dbReference type="Pfam" id="PF13174">
    <property type="entry name" value="TPR_6"/>
    <property type="match status" value="1"/>
</dbReference>
<dbReference type="EMBL" id="QGQD01000057">
    <property type="protein sequence ID" value="TLD00222.1"/>
    <property type="molecule type" value="Genomic_DNA"/>
</dbReference>
<keyword evidence="4" id="KW-0449">Lipoprotein</keyword>
<keyword evidence="2 3" id="KW-0802">TPR repeat</keyword>